<dbReference type="EMBL" id="JANCPR020000059">
    <property type="protein sequence ID" value="MDJ1137511.1"/>
    <property type="molecule type" value="Genomic_DNA"/>
</dbReference>
<keyword evidence="3" id="KW-1185">Reference proteome</keyword>
<protein>
    <recommendedName>
        <fullName evidence="4">Lipoprotein</fullName>
    </recommendedName>
</protein>
<gene>
    <name evidence="2" type="ORF">NMN56_037275</name>
</gene>
<name>A0ABT7A873_9ACTN</name>
<feature type="signal peptide" evidence="1">
    <location>
        <begin position="1"/>
        <end position="21"/>
    </location>
</feature>
<keyword evidence="1" id="KW-0732">Signal</keyword>
<comment type="caution">
    <text evidence="2">The sequence shown here is derived from an EMBL/GenBank/DDBJ whole genome shotgun (WGS) entry which is preliminary data.</text>
</comment>
<dbReference type="RefSeq" id="WP_280842831.1">
    <property type="nucleotide sequence ID" value="NZ_JANCPR020000059.1"/>
</dbReference>
<evidence type="ECO:0000313" key="3">
    <source>
        <dbReference type="Proteomes" id="UP001214441"/>
    </source>
</evidence>
<dbReference type="PROSITE" id="PS51257">
    <property type="entry name" value="PROKAR_LIPOPROTEIN"/>
    <property type="match status" value="1"/>
</dbReference>
<feature type="chain" id="PRO_5045761748" description="Lipoprotein" evidence="1">
    <location>
        <begin position="22"/>
        <end position="179"/>
    </location>
</feature>
<evidence type="ECO:0000313" key="2">
    <source>
        <dbReference type="EMBL" id="MDJ1137511.1"/>
    </source>
</evidence>
<evidence type="ECO:0008006" key="4">
    <source>
        <dbReference type="Google" id="ProtNLM"/>
    </source>
</evidence>
<proteinExistence type="predicted"/>
<accession>A0ABT7A873</accession>
<evidence type="ECO:0000256" key="1">
    <source>
        <dbReference type="SAM" id="SignalP"/>
    </source>
</evidence>
<reference evidence="2 3" key="1">
    <citation type="submission" date="2023-05" db="EMBL/GenBank/DDBJ databases">
        <title>Streptantibioticus silvisoli sp. nov., acidotolerant actinomycetes 1 from pine litter.</title>
        <authorList>
            <person name="Swiecimska M."/>
            <person name="Golinska P."/>
            <person name="Sangal V."/>
            <person name="Wachnowicz B."/>
            <person name="Goodfellow M."/>
        </authorList>
    </citation>
    <scope>NUCLEOTIDE SEQUENCE [LARGE SCALE GENOMIC DNA]</scope>
    <source>
        <strain evidence="2 3">DSM 42109</strain>
    </source>
</reference>
<dbReference type="Proteomes" id="UP001214441">
    <property type="component" value="Unassembled WGS sequence"/>
</dbReference>
<organism evidence="2 3">
    <name type="scientific">Streptomyces iconiensis</name>
    <dbReference type="NCBI Taxonomy" id="1384038"/>
    <lineage>
        <taxon>Bacteria</taxon>
        <taxon>Bacillati</taxon>
        <taxon>Actinomycetota</taxon>
        <taxon>Actinomycetes</taxon>
        <taxon>Kitasatosporales</taxon>
        <taxon>Streptomycetaceae</taxon>
        <taxon>Streptomyces</taxon>
    </lineage>
</organism>
<sequence>MHIIKPSAAGRLMLITACVTALGTGGCMSEKSEINKPLPRMSEKGAEDWARHFTQSMARSAQIEIDGKTVKPNYTKCVGKNDEVPEDGRFVLQYDARAPLDGDQHEQAIKRIQAALKERGYKTDGYQVTKGSNATVTLNARDPKKGFTLAIDGFRKRNEIVLTVITPCLLPPGKEQQQY</sequence>